<dbReference type="PROSITE" id="PS50109">
    <property type="entry name" value="HIS_KIN"/>
    <property type="match status" value="1"/>
</dbReference>
<dbReference type="GO" id="GO:0000155">
    <property type="term" value="F:phosphorelay sensor kinase activity"/>
    <property type="evidence" value="ECO:0007669"/>
    <property type="project" value="InterPro"/>
</dbReference>
<dbReference type="InterPro" id="IPR003594">
    <property type="entry name" value="HATPase_dom"/>
</dbReference>
<evidence type="ECO:0000259" key="12">
    <source>
        <dbReference type="PROSITE" id="PS50109"/>
    </source>
</evidence>
<keyword evidence="15" id="KW-1185">Reference proteome</keyword>
<reference evidence="14 15" key="1">
    <citation type="submission" date="2018-06" db="EMBL/GenBank/DDBJ databases">
        <title>Genomic Encyclopedia of Type Strains, Phase IV (KMG-IV): sequencing the most valuable type-strain genomes for metagenomic binning, comparative biology and taxonomic classification.</title>
        <authorList>
            <person name="Goeker M."/>
        </authorList>
    </citation>
    <scope>NUCLEOTIDE SEQUENCE [LARGE SCALE GENOMIC DNA]</scope>
    <source>
        <strain evidence="14 15">DSM 24875</strain>
    </source>
</reference>
<comment type="caution">
    <text evidence="14">The sequence shown here is derived from an EMBL/GenBank/DDBJ whole genome shotgun (WGS) entry which is preliminary data.</text>
</comment>
<dbReference type="SUPFAM" id="SSF158472">
    <property type="entry name" value="HAMP domain-like"/>
    <property type="match status" value="1"/>
</dbReference>
<dbReference type="InterPro" id="IPR036890">
    <property type="entry name" value="HATPase_C_sf"/>
</dbReference>
<dbReference type="PANTHER" id="PTHR45436:SF8">
    <property type="entry name" value="HISTIDINE KINASE"/>
    <property type="match status" value="1"/>
</dbReference>
<dbReference type="AlphaFoldDB" id="A0A366FIB5"/>
<organism evidence="14 15">
    <name type="scientific">Roseiarcus fermentans</name>
    <dbReference type="NCBI Taxonomy" id="1473586"/>
    <lineage>
        <taxon>Bacteria</taxon>
        <taxon>Pseudomonadati</taxon>
        <taxon>Pseudomonadota</taxon>
        <taxon>Alphaproteobacteria</taxon>
        <taxon>Hyphomicrobiales</taxon>
        <taxon>Roseiarcaceae</taxon>
        <taxon>Roseiarcus</taxon>
    </lineage>
</organism>
<dbReference type="SUPFAM" id="SSF47384">
    <property type="entry name" value="Homodimeric domain of signal transducing histidine kinase"/>
    <property type="match status" value="1"/>
</dbReference>
<feature type="domain" description="Histidine kinase" evidence="12">
    <location>
        <begin position="244"/>
        <end position="456"/>
    </location>
</feature>
<evidence type="ECO:0000256" key="6">
    <source>
        <dbReference type="ARBA" id="ARBA00022692"/>
    </source>
</evidence>
<dbReference type="OrthoDB" id="9815202at2"/>
<gene>
    <name evidence="14" type="ORF">DFR50_109146</name>
</gene>
<dbReference type="InterPro" id="IPR005467">
    <property type="entry name" value="His_kinase_dom"/>
</dbReference>
<dbReference type="SMART" id="SM00387">
    <property type="entry name" value="HATPase_c"/>
    <property type="match status" value="1"/>
</dbReference>
<keyword evidence="9" id="KW-0902">Two-component regulatory system</keyword>
<evidence type="ECO:0000256" key="1">
    <source>
        <dbReference type="ARBA" id="ARBA00000085"/>
    </source>
</evidence>
<dbReference type="InterPro" id="IPR050428">
    <property type="entry name" value="TCS_sensor_his_kinase"/>
</dbReference>
<dbReference type="SUPFAM" id="SSF55874">
    <property type="entry name" value="ATPase domain of HSP90 chaperone/DNA topoisomerase II/histidine kinase"/>
    <property type="match status" value="1"/>
</dbReference>
<dbReference type="InterPro" id="IPR003661">
    <property type="entry name" value="HisK_dim/P_dom"/>
</dbReference>
<dbReference type="EC" id="2.7.13.3" evidence="3"/>
<feature type="transmembrane region" description="Helical" evidence="11">
    <location>
        <begin position="155"/>
        <end position="181"/>
    </location>
</feature>
<evidence type="ECO:0000256" key="5">
    <source>
        <dbReference type="ARBA" id="ARBA00022679"/>
    </source>
</evidence>
<dbReference type="Gene3D" id="1.10.287.130">
    <property type="match status" value="1"/>
</dbReference>
<evidence type="ECO:0000313" key="15">
    <source>
        <dbReference type="Proteomes" id="UP000253529"/>
    </source>
</evidence>
<evidence type="ECO:0000256" key="11">
    <source>
        <dbReference type="SAM" id="Phobius"/>
    </source>
</evidence>
<dbReference type="PANTHER" id="PTHR45436">
    <property type="entry name" value="SENSOR HISTIDINE KINASE YKOH"/>
    <property type="match status" value="1"/>
</dbReference>
<feature type="domain" description="HAMP" evidence="13">
    <location>
        <begin position="183"/>
        <end position="236"/>
    </location>
</feature>
<dbReference type="SMART" id="SM00304">
    <property type="entry name" value="HAMP"/>
    <property type="match status" value="1"/>
</dbReference>
<dbReference type="Proteomes" id="UP000253529">
    <property type="component" value="Unassembled WGS sequence"/>
</dbReference>
<dbReference type="PRINTS" id="PR00344">
    <property type="entry name" value="BCTRLSENSOR"/>
</dbReference>
<dbReference type="Pfam" id="PF00672">
    <property type="entry name" value="HAMP"/>
    <property type="match status" value="1"/>
</dbReference>
<dbReference type="GO" id="GO:0005886">
    <property type="term" value="C:plasma membrane"/>
    <property type="evidence" value="ECO:0007669"/>
    <property type="project" value="TreeGrafter"/>
</dbReference>
<dbReference type="CDD" id="cd06225">
    <property type="entry name" value="HAMP"/>
    <property type="match status" value="1"/>
</dbReference>
<dbReference type="CDD" id="cd00075">
    <property type="entry name" value="HATPase"/>
    <property type="match status" value="1"/>
</dbReference>
<keyword evidence="5" id="KW-0808">Transferase</keyword>
<evidence type="ECO:0000256" key="7">
    <source>
        <dbReference type="ARBA" id="ARBA00022777"/>
    </source>
</evidence>
<dbReference type="InterPro" id="IPR003660">
    <property type="entry name" value="HAMP_dom"/>
</dbReference>
<evidence type="ECO:0000256" key="10">
    <source>
        <dbReference type="ARBA" id="ARBA00023136"/>
    </source>
</evidence>
<dbReference type="Gene3D" id="3.30.565.10">
    <property type="entry name" value="Histidine kinase-like ATPase, C-terminal domain"/>
    <property type="match status" value="1"/>
</dbReference>
<accession>A0A366FIB5</accession>
<sequence>MFCVFRVRLLRTASFRLAALYLALFTASALALGAFVYLSVRREILTDFDERIVEETDALKSDFADGGRERLAAIIEARGKGGAGFSYGLLSREGGLIAGDLRVPSAGVAGWTDAQEADSEEPAESTAEVIRTLVTPLADGSSLLVGDERRRPDEILAGVLTAFAWAVAATLALGTIGGLWLSAHFLERIDSMRQTARRLMDGDWTRRIPLSRTDDDLTALARTFNRLFDRIEKLLQANRQVSADIAHDLRKPLAGVLRRLEAARDDPSAAASREAIGAAIGDVEGVLDTFNALLRIGQVEAGARRAAFRPLDLADVAREVAETFAPAAEDEGKALVQRLDVPLPIAGDRELLVQMIANLLDNALRHTAAGVRIEVGGEKTAGGIALTVSDNGAGVAPGDRAAIFQRFYRGGESRRSPGTGLGLALVAAIADLHGLDCRASDNRPGLRVTLATAAETE</sequence>
<dbReference type="EMBL" id="QNRK01000009">
    <property type="protein sequence ID" value="RBP14392.1"/>
    <property type="molecule type" value="Genomic_DNA"/>
</dbReference>
<dbReference type="PROSITE" id="PS50885">
    <property type="entry name" value="HAMP"/>
    <property type="match status" value="1"/>
</dbReference>
<protein>
    <recommendedName>
        <fullName evidence="3">histidine kinase</fullName>
        <ecNumber evidence="3">2.7.13.3</ecNumber>
    </recommendedName>
</protein>
<feature type="transmembrane region" description="Helical" evidence="11">
    <location>
        <begin position="18"/>
        <end position="38"/>
    </location>
</feature>
<keyword evidence="6 11" id="KW-0812">Transmembrane</keyword>
<evidence type="ECO:0000256" key="4">
    <source>
        <dbReference type="ARBA" id="ARBA00022553"/>
    </source>
</evidence>
<dbReference type="CDD" id="cd00082">
    <property type="entry name" value="HisKA"/>
    <property type="match status" value="1"/>
</dbReference>
<comment type="subcellular location">
    <subcellularLocation>
        <location evidence="2">Membrane</location>
    </subcellularLocation>
</comment>
<dbReference type="InterPro" id="IPR036097">
    <property type="entry name" value="HisK_dim/P_sf"/>
</dbReference>
<name>A0A366FIB5_9HYPH</name>
<evidence type="ECO:0000256" key="3">
    <source>
        <dbReference type="ARBA" id="ARBA00012438"/>
    </source>
</evidence>
<dbReference type="Pfam" id="PF02518">
    <property type="entry name" value="HATPase_c"/>
    <property type="match status" value="1"/>
</dbReference>
<keyword evidence="4" id="KW-0597">Phosphoprotein</keyword>
<evidence type="ECO:0000256" key="8">
    <source>
        <dbReference type="ARBA" id="ARBA00022989"/>
    </source>
</evidence>
<keyword evidence="10 11" id="KW-0472">Membrane</keyword>
<dbReference type="InterPro" id="IPR004358">
    <property type="entry name" value="Sig_transdc_His_kin-like_C"/>
</dbReference>
<dbReference type="SMART" id="SM00388">
    <property type="entry name" value="HisKA"/>
    <property type="match status" value="1"/>
</dbReference>
<evidence type="ECO:0000259" key="13">
    <source>
        <dbReference type="PROSITE" id="PS50885"/>
    </source>
</evidence>
<evidence type="ECO:0000256" key="9">
    <source>
        <dbReference type="ARBA" id="ARBA00023012"/>
    </source>
</evidence>
<evidence type="ECO:0000313" key="14">
    <source>
        <dbReference type="EMBL" id="RBP14392.1"/>
    </source>
</evidence>
<comment type="catalytic activity">
    <reaction evidence="1">
        <text>ATP + protein L-histidine = ADP + protein N-phospho-L-histidine.</text>
        <dbReference type="EC" id="2.7.13.3"/>
    </reaction>
</comment>
<proteinExistence type="predicted"/>
<keyword evidence="8 11" id="KW-1133">Transmembrane helix</keyword>
<keyword evidence="7 14" id="KW-0418">Kinase</keyword>
<evidence type="ECO:0000256" key="2">
    <source>
        <dbReference type="ARBA" id="ARBA00004370"/>
    </source>
</evidence>